<dbReference type="EMBL" id="JAUFQU010000020">
    <property type="protein sequence ID" value="MDN3709157.1"/>
    <property type="molecule type" value="Genomic_DNA"/>
</dbReference>
<proteinExistence type="predicted"/>
<feature type="domain" description="Mur ligase central" evidence="1">
    <location>
        <begin position="4"/>
        <end position="49"/>
    </location>
</feature>
<keyword evidence="2" id="KW-0436">Ligase</keyword>
<accession>A0ABT8CXC4</accession>
<protein>
    <submittedName>
        <fullName evidence="2">Mur ligase family protein</fullName>
    </submittedName>
</protein>
<reference evidence="3" key="1">
    <citation type="journal article" date="2019" name="Int. J. Syst. Evol. Microbiol.">
        <title>The Global Catalogue of Microorganisms (GCM) 10K type strain sequencing project: providing services to taxonomists for standard genome sequencing and annotation.</title>
        <authorList>
            <consortium name="The Broad Institute Genomics Platform"/>
            <consortium name="The Broad Institute Genome Sequencing Center for Infectious Disease"/>
            <person name="Wu L."/>
            <person name="Ma J."/>
        </authorList>
    </citation>
    <scope>NUCLEOTIDE SEQUENCE [LARGE SCALE GENOMIC DNA]</scope>
    <source>
        <strain evidence="3">CECT 7184</strain>
    </source>
</reference>
<name>A0ABT8CXC4_9FLAO</name>
<sequence>MAVLEKIIQPTIGILTSIGSAHNEGFENLDQKIDEKLKLFKGVDVLIYEKNESIQKKNSFYTISL</sequence>
<keyword evidence="3" id="KW-1185">Reference proteome</keyword>
<dbReference type="GO" id="GO:0016874">
    <property type="term" value="F:ligase activity"/>
    <property type="evidence" value="ECO:0007669"/>
    <property type="project" value="UniProtKB-KW"/>
</dbReference>
<gene>
    <name evidence="2" type="ORF">QW060_19120</name>
</gene>
<organism evidence="2 3">
    <name type="scientific">Paenimyroides ceti</name>
    <dbReference type="NCBI Taxonomy" id="395087"/>
    <lineage>
        <taxon>Bacteria</taxon>
        <taxon>Pseudomonadati</taxon>
        <taxon>Bacteroidota</taxon>
        <taxon>Flavobacteriia</taxon>
        <taxon>Flavobacteriales</taxon>
        <taxon>Flavobacteriaceae</taxon>
        <taxon>Paenimyroides</taxon>
    </lineage>
</organism>
<evidence type="ECO:0000313" key="2">
    <source>
        <dbReference type="EMBL" id="MDN3709157.1"/>
    </source>
</evidence>
<dbReference type="InterPro" id="IPR036565">
    <property type="entry name" value="Mur-like_cat_sf"/>
</dbReference>
<dbReference type="Proteomes" id="UP001242368">
    <property type="component" value="Unassembled WGS sequence"/>
</dbReference>
<comment type="caution">
    <text evidence="2">The sequence shown here is derived from an EMBL/GenBank/DDBJ whole genome shotgun (WGS) entry which is preliminary data.</text>
</comment>
<evidence type="ECO:0000313" key="3">
    <source>
        <dbReference type="Proteomes" id="UP001242368"/>
    </source>
</evidence>
<dbReference type="SUPFAM" id="SSF53623">
    <property type="entry name" value="MurD-like peptide ligases, catalytic domain"/>
    <property type="match status" value="1"/>
</dbReference>
<dbReference type="Pfam" id="PF08245">
    <property type="entry name" value="Mur_ligase_M"/>
    <property type="match status" value="1"/>
</dbReference>
<evidence type="ECO:0000259" key="1">
    <source>
        <dbReference type="Pfam" id="PF08245"/>
    </source>
</evidence>
<dbReference type="Gene3D" id="3.40.1190.10">
    <property type="entry name" value="Mur-like, catalytic domain"/>
    <property type="match status" value="1"/>
</dbReference>
<dbReference type="InterPro" id="IPR013221">
    <property type="entry name" value="Mur_ligase_cen"/>
</dbReference>